<keyword evidence="2" id="KW-1185">Reference proteome</keyword>
<dbReference type="Proteomes" id="UP001501074">
    <property type="component" value="Unassembled WGS sequence"/>
</dbReference>
<evidence type="ECO:0000313" key="2">
    <source>
        <dbReference type="Proteomes" id="UP001501074"/>
    </source>
</evidence>
<reference evidence="2" key="1">
    <citation type="journal article" date="2019" name="Int. J. Syst. Evol. Microbiol.">
        <title>The Global Catalogue of Microorganisms (GCM) 10K type strain sequencing project: providing services to taxonomists for standard genome sequencing and annotation.</title>
        <authorList>
            <consortium name="The Broad Institute Genomics Platform"/>
            <consortium name="The Broad Institute Genome Sequencing Center for Infectious Disease"/>
            <person name="Wu L."/>
            <person name="Ma J."/>
        </authorList>
    </citation>
    <scope>NUCLEOTIDE SEQUENCE [LARGE SCALE GENOMIC DNA]</scope>
    <source>
        <strain evidence="2">JCM 16902</strain>
    </source>
</reference>
<evidence type="ECO:0000313" key="1">
    <source>
        <dbReference type="EMBL" id="GAA3598790.1"/>
    </source>
</evidence>
<accession>A0ABP6Z8N0</accession>
<comment type="caution">
    <text evidence="1">The sequence shown here is derived from an EMBL/GenBank/DDBJ whole genome shotgun (WGS) entry which is preliminary data.</text>
</comment>
<gene>
    <name evidence="1" type="ORF">GCM10022223_12720</name>
</gene>
<name>A0ABP6Z8N0_9ACTN</name>
<dbReference type="RefSeq" id="WP_231489223.1">
    <property type="nucleotide sequence ID" value="NZ_JAJOMA010000040.1"/>
</dbReference>
<proteinExistence type="predicted"/>
<sequence>MGMVLLALAGCGQVQENQARVKVEDTYAQASGVKLPLPTTMPGGYQLKRIWSVASIYDGNGDLQSIARSAEFTGPSGTVRVCTEIIDIPGDLCPDSNVGITRDDKKNGLRRTVYIDSPTPDTDVEAVWGNVKYSASPSDWGWLG</sequence>
<protein>
    <submittedName>
        <fullName evidence="1">Uncharacterized protein</fullName>
    </submittedName>
</protein>
<organism evidence="1 2">
    <name type="scientific">Kineosporia mesophila</name>
    <dbReference type="NCBI Taxonomy" id="566012"/>
    <lineage>
        <taxon>Bacteria</taxon>
        <taxon>Bacillati</taxon>
        <taxon>Actinomycetota</taxon>
        <taxon>Actinomycetes</taxon>
        <taxon>Kineosporiales</taxon>
        <taxon>Kineosporiaceae</taxon>
        <taxon>Kineosporia</taxon>
    </lineage>
</organism>
<dbReference type="EMBL" id="BAAAZO010000002">
    <property type="protein sequence ID" value="GAA3598790.1"/>
    <property type="molecule type" value="Genomic_DNA"/>
</dbReference>